<evidence type="ECO:0000256" key="3">
    <source>
        <dbReference type="ARBA" id="ARBA00048741"/>
    </source>
</evidence>
<dbReference type="EMBL" id="QVRA01000028">
    <property type="protein sequence ID" value="RJG52381.1"/>
    <property type="molecule type" value="Genomic_DNA"/>
</dbReference>
<evidence type="ECO:0000256" key="1">
    <source>
        <dbReference type="ARBA" id="ARBA00005187"/>
    </source>
</evidence>
<organism evidence="5 6">
    <name type="scientific">Sphingobium terrigena</name>
    <dbReference type="NCBI Taxonomy" id="2304063"/>
    <lineage>
        <taxon>Bacteria</taxon>
        <taxon>Pseudomonadati</taxon>
        <taxon>Pseudomonadota</taxon>
        <taxon>Alphaproteobacteria</taxon>
        <taxon>Sphingomonadales</taxon>
        <taxon>Sphingomonadaceae</taxon>
        <taxon>Sphingobium</taxon>
    </lineage>
</organism>
<dbReference type="SUPFAM" id="SSF52402">
    <property type="entry name" value="Adenine nucleotide alpha hydrolases-like"/>
    <property type="match status" value="1"/>
</dbReference>
<dbReference type="GO" id="GO:0006529">
    <property type="term" value="P:asparagine biosynthetic process"/>
    <property type="evidence" value="ECO:0007669"/>
    <property type="project" value="InterPro"/>
</dbReference>
<dbReference type="Proteomes" id="UP000283469">
    <property type="component" value="Unassembled WGS sequence"/>
</dbReference>
<accession>A0A418YMH1</accession>
<name>A0A418YMH1_9SPHN</name>
<dbReference type="GO" id="GO:0004066">
    <property type="term" value="F:asparagine synthase (glutamine-hydrolyzing) activity"/>
    <property type="evidence" value="ECO:0007669"/>
    <property type="project" value="UniProtKB-EC"/>
</dbReference>
<evidence type="ECO:0000256" key="2">
    <source>
        <dbReference type="ARBA" id="ARBA00012737"/>
    </source>
</evidence>
<protein>
    <recommendedName>
        <fullName evidence="2">asparagine synthase (glutamine-hydrolyzing)</fullName>
        <ecNumber evidence="2">6.3.5.4</ecNumber>
    </recommendedName>
</protein>
<dbReference type="Pfam" id="PF00733">
    <property type="entry name" value="Asn_synthase"/>
    <property type="match status" value="1"/>
</dbReference>
<comment type="catalytic activity">
    <reaction evidence="3">
        <text>L-aspartate + L-glutamine + ATP + H2O = L-asparagine + L-glutamate + AMP + diphosphate + H(+)</text>
        <dbReference type="Rhea" id="RHEA:12228"/>
        <dbReference type="ChEBI" id="CHEBI:15377"/>
        <dbReference type="ChEBI" id="CHEBI:15378"/>
        <dbReference type="ChEBI" id="CHEBI:29985"/>
        <dbReference type="ChEBI" id="CHEBI:29991"/>
        <dbReference type="ChEBI" id="CHEBI:30616"/>
        <dbReference type="ChEBI" id="CHEBI:33019"/>
        <dbReference type="ChEBI" id="CHEBI:58048"/>
        <dbReference type="ChEBI" id="CHEBI:58359"/>
        <dbReference type="ChEBI" id="CHEBI:456215"/>
        <dbReference type="EC" id="6.3.5.4"/>
    </reaction>
</comment>
<dbReference type="InterPro" id="IPR051786">
    <property type="entry name" value="ASN_synthetase/amidase"/>
</dbReference>
<dbReference type="InterPro" id="IPR014729">
    <property type="entry name" value="Rossmann-like_a/b/a_fold"/>
</dbReference>
<sequence>MTNLRYLLIIFRDETSRHDKIAEILNRTGLAASHSAGPITAVVSDPRWLLALPLGIAVGTLFPRRGPGRAIDHDDAHLLADIQRYGESALLDHYWGNYVVALQTSGRVYIQPDPTGTMPSYFVDHGSFVAFSSDPALLQDAGLLDVAIDWEGLSKYLYFADLPIQQTALDGLSRVLAGSAVIVTPNGLRVEECWSPWEFVDRAPSDRPEQYAERLERTVSTCVTALSSPHSSLLLAVSGGLDSSIIAASLSARSEKACLTVATDDPSGDERYYARALCEWLETKLLEDFYSIDDIDLRRSCVAHKPYPCGRSQSLAYNAAVRRAVTATGSKAVLTGNGGDNVFFHSQSARPIIDRFQAEGLSLGMLRTLSEICSLTGCSAFVSADGRWR</sequence>
<dbReference type="EC" id="6.3.5.4" evidence="2"/>
<proteinExistence type="predicted"/>
<evidence type="ECO:0000313" key="6">
    <source>
        <dbReference type="Proteomes" id="UP000283469"/>
    </source>
</evidence>
<dbReference type="PANTHER" id="PTHR43284">
    <property type="entry name" value="ASPARAGINE SYNTHETASE (GLUTAMINE-HYDROLYZING)"/>
    <property type="match status" value="1"/>
</dbReference>
<dbReference type="SUPFAM" id="SSF56235">
    <property type="entry name" value="N-terminal nucleophile aminohydrolases (Ntn hydrolases)"/>
    <property type="match status" value="1"/>
</dbReference>
<dbReference type="InterPro" id="IPR029055">
    <property type="entry name" value="Ntn_hydrolases_N"/>
</dbReference>
<dbReference type="Gene3D" id="3.60.20.10">
    <property type="entry name" value="Glutamine Phosphoribosylpyrophosphate, subunit 1, domain 1"/>
    <property type="match status" value="1"/>
</dbReference>
<feature type="domain" description="Asparagine synthetase" evidence="4">
    <location>
        <begin position="213"/>
        <end position="344"/>
    </location>
</feature>
<evidence type="ECO:0000313" key="5">
    <source>
        <dbReference type="EMBL" id="RJG52381.1"/>
    </source>
</evidence>
<comment type="caution">
    <text evidence="5">The sequence shown here is derived from an EMBL/GenBank/DDBJ whole genome shotgun (WGS) entry which is preliminary data.</text>
</comment>
<dbReference type="RefSeq" id="WP_119749750.1">
    <property type="nucleotide sequence ID" value="NZ_QVRA01000028.1"/>
</dbReference>
<reference evidence="5 6" key="1">
    <citation type="submission" date="2018-08" db="EMBL/GenBank/DDBJ databases">
        <title>Sphingobium sp. EO9.</title>
        <authorList>
            <person name="Park Y."/>
            <person name="Kim K.H."/>
            <person name="Jeon C.O."/>
        </authorList>
    </citation>
    <scope>NUCLEOTIDE SEQUENCE [LARGE SCALE GENOMIC DNA]</scope>
    <source>
        <strain evidence="5 6">EO9</strain>
    </source>
</reference>
<dbReference type="OrthoDB" id="7053173at2"/>
<dbReference type="InterPro" id="IPR001962">
    <property type="entry name" value="Asn_synthase"/>
</dbReference>
<gene>
    <name evidence="5" type="ORF">D0Z70_20610</name>
</gene>
<dbReference type="Gene3D" id="3.40.50.620">
    <property type="entry name" value="HUPs"/>
    <property type="match status" value="1"/>
</dbReference>
<evidence type="ECO:0000259" key="4">
    <source>
        <dbReference type="Pfam" id="PF00733"/>
    </source>
</evidence>
<comment type="pathway">
    <text evidence="1">Amino-acid biosynthesis; L-asparagine biosynthesis; L-asparagine from L-aspartate (L-Gln route): step 1/1.</text>
</comment>
<keyword evidence="6" id="KW-1185">Reference proteome</keyword>
<dbReference type="PANTHER" id="PTHR43284:SF1">
    <property type="entry name" value="ASPARAGINE SYNTHETASE"/>
    <property type="match status" value="1"/>
</dbReference>
<dbReference type="AlphaFoldDB" id="A0A418YMH1"/>